<dbReference type="PROSITE" id="PS00216">
    <property type="entry name" value="SUGAR_TRANSPORT_1"/>
    <property type="match status" value="1"/>
</dbReference>
<dbReference type="SUPFAM" id="SSF103473">
    <property type="entry name" value="MFS general substrate transporter"/>
    <property type="match status" value="1"/>
</dbReference>
<dbReference type="AlphaFoldDB" id="A0A395IG76"/>
<dbReference type="InterPro" id="IPR020846">
    <property type="entry name" value="MFS_dom"/>
</dbReference>
<dbReference type="FunFam" id="1.20.1250.20:FF:000134">
    <property type="entry name" value="MFS sugar transporter protein"/>
    <property type="match status" value="1"/>
</dbReference>
<evidence type="ECO:0000256" key="6">
    <source>
        <dbReference type="ARBA" id="ARBA00023136"/>
    </source>
</evidence>
<comment type="caution">
    <text evidence="10">The sequence shown here is derived from an EMBL/GenBank/DDBJ whole genome shotgun (WGS) entry which is preliminary data.</text>
</comment>
<accession>A0A395IG76</accession>
<dbReference type="NCBIfam" id="TIGR00879">
    <property type="entry name" value="SP"/>
    <property type="match status" value="1"/>
</dbReference>
<feature type="transmembrane region" description="Helical" evidence="8">
    <location>
        <begin position="302"/>
        <end position="325"/>
    </location>
</feature>
<feature type="transmembrane region" description="Helical" evidence="8">
    <location>
        <begin position="269"/>
        <end position="290"/>
    </location>
</feature>
<feature type="transmembrane region" description="Helical" evidence="8">
    <location>
        <begin position="186"/>
        <end position="204"/>
    </location>
</feature>
<evidence type="ECO:0000259" key="9">
    <source>
        <dbReference type="PROSITE" id="PS50850"/>
    </source>
</evidence>
<name>A0A395IG76_9HELO</name>
<evidence type="ECO:0000313" key="11">
    <source>
        <dbReference type="Proteomes" id="UP000249056"/>
    </source>
</evidence>
<feature type="domain" description="Major facilitator superfamily (MFS) profile" evidence="9">
    <location>
        <begin position="24"/>
        <end position="458"/>
    </location>
</feature>
<dbReference type="InterPro" id="IPR036259">
    <property type="entry name" value="MFS_trans_sf"/>
</dbReference>
<keyword evidence="3 7" id="KW-0813">Transport</keyword>
<feature type="transmembrane region" description="Helical" evidence="8">
    <location>
        <begin position="62"/>
        <end position="80"/>
    </location>
</feature>
<protein>
    <recommendedName>
        <fullName evidence="9">Major facilitator superfamily (MFS) profile domain-containing protein</fullName>
    </recommendedName>
</protein>
<dbReference type="InterPro" id="IPR005828">
    <property type="entry name" value="MFS_sugar_transport-like"/>
</dbReference>
<proteinExistence type="inferred from homology"/>
<evidence type="ECO:0000256" key="8">
    <source>
        <dbReference type="SAM" id="Phobius"/>
    </source>
</evidence>
<dbReference type="PROSITE" id="PS50850">
    <property type="entry name" value="MFS"/>
    <property type="match status" value="1"/>
</dbReference>
<dbReference type="OrthoDB" id="5399138at2759"/>
<feature type="transmembrane region" description="Helical" evidence="8">
    <location>
        <begin position="87"/>
        <end position="107"/>
    </location>
</feature>
<dbReference type="PANTHER" id="PTHR48022:SF2">
    <property type="entry name" value="PLASTIDIC GLUCOSE TRANSPORTER 4"/>
    <property type="match status" value="1"/>
</dbReference>
<evidence type="ECO:0000256" key="4">
    <source>
        <dbReference type="ARBA" id="ARBA00022692"/>
    </source>
</evidence>
<dbReference type="InterPro" id="IPR003663">
    <property type="entry name" value="Sugar/inositol_transpt"/>
</dbReference>
<dbReference type="EMBL" id="QKRW01000064">
    <property type="protein sequence ID" value="RAL58924.1"/>
    <property type="molecule type" value="Genomic_DNA"/>
</dbReference>
<comment type="subcellular location">
    <subcellularLocation>
        <location evidence="1">Membrane</location>
        <topology evidence="1">Multi-pass membrane protein</topology>
    </subcellularLocation>
</comment>
<keyword evidence="11" id="KW-1185">Reference proteome</keyword>
<feature type="transmembrane region" description="Helical" evidence="8">
    <location>
        <begin position="368"/>
        <end position="393"/>
    </location>
</feature>
<dbReference type="GO" id="GO:0016020">
    <property type="term" value="C:membrane"/>
    <property type="evidence" value="ECO:0007669"/>
    <property type="project" value="UniProtKB-SubCell"/>
</dbReference>
<sequence>MSISSSGPSWLSKCMKVPPKYIQATTIISIGGILFGLDTGTIGPLTVMPQFDESFGTLSTTVHGLLVSTILIPAALASMFTGHLANALGRLAATAIGSFIFGVGAAIECSSFALPQLFVGRAIKGIGEGFFLSTIVVYITEISPPSQRGTLASLPQFIVTAGILVGYFMCYGSVGIESSLSWRLPYAVQAIIAFIFTASTMLFLPHSPRWLAARGRFAEAESVWLSLGVSDDEREKVDEEVDDTEKADQVVKAKDLFAIFAPDAWKRTVLGLFLMGIQQASGIDGVLYYAPVLFQSAGLTSSTASFLASGISALLIFLATLVGFIFADKWGRRTNTIVGGIGQVIAMFIIASLYASDSVHRSHGAGRWVVIICIYFFAMIFGGTWALSFRVYVSEIQSPKTRAGATSLSLSANWLVNWVIAFTTPILLNKSASGCYWLWGGSALVTVIVAFFWMPETMGKSLEEIDASFRKWDSKSKDAVRNDGVVELGMVEDLGAQSEDNLGKDDKSEAKVTSRVVFKRTGLDGFGGKGSTVALGISLSALHG</sequence>
<evidence type="ECO:0000256" key="7">
    <source>
        <dbReference type="RuleBase" id="RU003346"/>
    </source>
</evidence>
<dbReference type="GO" id="GO:0005351">
    <property type="term" value="F:carbohydrate:proton symporter activity"/>
    <property type="evidence" value="ECO:0007669"/>
    <property type="project" value="TreeGrafter"/>
</dbReference>
<evidence type="ECO:0000256" key="3">
    <source>
        <dbReference type="ARBA" id="ARBA00022448"/>
    </source>
</evidence>
<feature type="transmembrane region" description="Helical" evidence="8">
    <location>
        <begin position="337"/>
        <end position="356"/>
    </location>
</feature>
<keyword evidence="6 8" id="KW-0472">Membrane</keyword>
<dbReference type="PRINTS" id="PR00171">
    <property type="entry name" value="SUGRTRNSPORT"/>
</dbReference>
<comment type="similarity">
    <text evidence="2 7">Belongs to the major facilitator superfamily. Sugar transporter (TC 2.A.1.1) family.</text>
</comment>
<keyword evidence="4 8" id="KW-0812">Transmembrane</keyword>
<dbReference type="PROSITE" id="PS00217">
    <property type="entry name" value="SUGAR_TRANSPORT_2"/>
    <property type="match status" value="1"/>
</dbReference>
<feature type="transmembrane region" description="Helical" evidence="8">
    <location>
        <begin position="21"/>
        <end position="42"/>
    </location>
</feature>
<dbReference type="InterPro" id="IPR050360">
    <property type="entry name" value="MFS_Sugar_Transporters"/>
</dbReference>
<feature type="transmembrane region" description="Helical" evidence="8">
    <location>
        <begin position="119"/>
        <end position="139"/>
    </location>
</feature>
<keyword evidence="5 8" id="KW-1133">Transmembrane helix</keyword>
<organism evidence="10 11">
    <name type="scientific">Monilinia fructigena</name>
    <dbReference type="NCBI Taxonomy" id="38457"/>
    <lineage>
        <taxon>Eukaryota</taxon>
        <taxon>Fungi</taxon>
        <taxon>Dikarya</taxon>
        <taxon>Ascomycota</taxon>
        <taxon>Pezizomycotina</taxon>
        <taxon>Leotiomycetes</taxon>
        <taxon>Helotiales</taxon>
        <taxon>Sclerotiniaceae</taxon>
        <taxon>Monilinia</taxon>
    </lineage>
</organism>
<feature type="transmembrane region" description="Helical" evidence="8">
    <location>
        <begin position="436"/>
        <end position="454"/>
    </location>
</feature>
<evidence type="ECO:0000256" key="1">
    <source>
        <dbReference type="ARBA" id="ARBA00004141"/>
    </source>
</evidence>
<evidence type="ECO:0000313" key="10">
    <source>
        <dbReference type="EMBL" id="RAL58924.1"/>
    </source>
</evidence>
<evidence type="ECO:0000256" key="5">
    <source>
        <dbReference type="ARBA" id="ARBA00022989"/>
    </source>
</evidence>
<dbReference type="Gene3D" id="1.20.1250.20">
    <property type="entry name" value="MFS general substrate transporter like domains"/>
    <property type="match status" value="1"/>
</dbReference>
<dbReference type="PANTHER" id="PTHR48022">
    <property type="entry name" value="PLASTIDIC GLUCOSE TRANSPORTER 4"/>
    <property type="match status" value="1"/>
</dbReference>
<dbReference type="InterPro" id="IPR005829">
    <property type="entry name" value="Sugar_transporter_CS"/>
</dbReference>
<feature type="transmembrane region" description="Helical" evidence="8">
    <location>
        <begin position="151"/>
        <end position="174"/>
    </location>
</feature>
<feature type="transmembrane region" description="Helical" evidence="8">
    <location>
        <begin position="405"/>
        <end position="424"/>
    </location>
</feature>
<evidence type="ECO:0000256" key="2">
    <source>
        <dbReference type="ARBA" id="ARBA00010992"/>
    </source>
</evidence>
<gene>
    <name evidence="10" type="ORF">DID88_009215</name>
</gene>
<dbReference type="Pfam" id="PF00083">
    <property type="entry name" value="Sugar_tr"/>
    <property type="match status" value="1"/>
</dbReference>
<dbReference type="Proteomes" id="UP000249056">
    <property type="component" value="Unassembled WGS sequence"/>
</dbReference>
<reference evidence="10 11" key="1">
    <citation type="submission" date="2018-06" db="EMBL/GenBank/DDBJ databases">
        <title>Genome Sequence of the Brown Rot Fungal Pathogen Monilinia fructigena.</title>
        <authorList>
            <person name="Landi L."/>
            <person name="De Miccolis Angelini R.M."/>
            <person name="Pollastro S."/>
            <person name="Abate D."/>
            <person name="Faretra F."/>
            <person name="Romanazzi G."/>
        </authorList>
    </citation>
    <scope>NUCLEOTIDE SEQUENCE [LARGE SCALE GENOMIC DNA]</scope>
    <source>
        <strain evidence="10 11">Mfrg269</strain>
    </source>
</reference>